<reference evidence="3" key="1">
    <citation type="submission" date="2021-02" db="EMBL/GenBank/DDBJ databases">
        <authorList>
            <person name="Dougan E. K."/>
            <person name="Rhodes N."/>
            <person name="Thang M."/>
            <person name="Chan C."/>
        </authorList>
    </citation>
    <scope>NUCLEOTIDE SEQUENCE</scope>
</reference>
<evidence type="ECO:0000313" key="3">
    <source>
        <dbReference type="EMBL" id="CAE8653209.1"/>
    </source>
</evidence>
<proteinExistence type="predicted"/>
<accession>A0A813INQ8</accession>
<feature type="chain" id="PRO_5036222156" evidence="1">
    <location>
        <begin position="22"/>
        <end position="195"/>
    </location>
</feature>
<keyword evidence="5" id="KW-1185">Reference proteome</keyword>
<comment type="caution">
    <text evidence="3">The sequence shown here is derived from an EMBL/GenBank/DDBJ whole genome shotgun (WGS) entry which is preliminary data.</text>
</comment>
<sequence>MRMAAMHFVELSLLSTLRLRASGSFAEDRVPHELALLSDDECMQSGTPDCSFSARQLRSQIARQPGESVAANRDVGLYLDAGKSHCSQWDGYADIVTLTDCVAAARSKWNPEVCMQSAAGPGVNAGGHYDWEEEVVLVHDGPQGCYKRIGLAANRLLRCSLVLNTSPNGSILPNGSHGHCQAEGDHCAFACRKLA</sequence>
<dbReference type="Proteomes" id="UP000654075">
    <property type="component" value="Unassembled WGS sequence"/>
</dbReference>
<evidence type="ECO:0000313" key="5">
    <source>
        <dbReference type="Proteomes" id="UP000654075"/>
    </source>
</evidence>
<evidence type="ECO:0000256" key="1">
    <source>
        <dbReference type="SAM" id="SignalP"/>
    </source>
</evidence>
<name>A0A813INQ8_POLGL</name>
<dbReference type="EMBL" id="CAJNNV010024933">
    <property type="protein sequence ID" value="CAE8611146.1"/>
    <property type="molecule type" value="Genomic_DNA"/>
</dbReference>
<evidence type="ECO:0000313" key="4">
    <source>
        <dbReference type="Proteomes" id="UP000626109"/>
    </source>
</evidence>
<feature type="signal peptide" evidence="1">
    <location>
        <begin position="1"/>
        <end position="21"/>
    </location>
</feature>
<protein>
    <submittedName>
        <fullName evidence="3">Uncharacterized protein</fullName>
    </submittedName>
</protein>
<evidence type="ECO:0000313" key="2">
    <source>
        <dbReference type="EMBL" id="CAE8611146.1"/>
    </source>
</evidence>
<dbReference type="EMBL" id="CAJNNW010011440">
    <property type="protein sequence ID" value="CAE8653209.1"/>
    <property type="molecule type" value="Genomic_DNA"/>
</dbReference>
<dbReference type="Proteomes" id="UP000626109">
    <property type="component" value="Unassembled WGS sequence"/>
</dbReference>
<keyword evidence="1" id="KW-0732">Signal</keyword>
<gene>
    <name evidence="2" type="ORF">PGLA1383_LOCUS28955</name>
    <name evidence="3" type="ORF">PGLA2088_LOCUS10232</name>
</gene>
<organism evidence="3 4">
    <name type="scientific">Polarella glacialis</name>
    <name type="common">Dinoflagellate</name>
    <dbReference type="NCBI Taxonomy" id="89957"/>
    <lineage>
        <taxon>Eukaryota</taxon>
        <taxon>Sar</taxon>
        <taxon>Alveolata</taxon>
        <taxon>Dinophyceae</taxon>
        <taxon>Suessiales</taxon>
        <taxon>Suessiaceae</taxon>
        <taxon>Polarella</taxon>
    </lineage>
</organism>
<dbReference type="AlphaFoldDB" id="A0A813INQ8"/>